<proteinExistence type="predicted"/>
<evidence type="ECO:0000313" key="1">
    <source>
        <dbReference type="EMBL" id="MBC8602465.1"/>
    </source>
</evidence>
<name>A0ABR7P2D6_9BACT</name>
<comment type="caution">
    <text evidence="1">The sequence shown here is derived from an EMBL/GenBank/DDBJ whole genome shotgun (WGS) entry which is preliminary data.</text>
</comment>
<dbReference type="Proteomes" id="UP000629596">
    <property type="component" value="Unassembled WGS sequence"/>
</dbReference>
<gene>
    <name evidence="1" type="ORF">H8784_12175</name>
</gene>
<dbReference type="RefSeq" id="WP_158543375.1">
    <property type="nucleotide sequence ID" value="NZ_JACRTI010000029.1"/>
</dbReference>
<protein>
    <submittedName>
        <fullName evidence="1">Uncharacterized protein</fullName>
    </submittedName>
</protein>
<accession>A0ABR7P2D6</accession>
<sequence length="50" mass="5582">MSSLTDGQQPYEYSKGYLIPYTADERQLVKVGVSFDAGERNVGEWKVVGL</sequence>
<dbReference type="EMBL" id="JACRTI010000029">
    <property type="protein sequence ID" value="MBC8602465.1"/>
    <property type="molecule type" value="Genomic_DNA"/>
</dbReference>
<organism evidence="1 2">
    <name type="scientific">Parabacteroides acidifaciens</name>
    <dbReference type="NCBI Taxonomy" id="2290935"/>
    <lineage>
        <taxon>Bacteria</taxon>
        <taxon>Pseudomonadati</taxon>
        <taxon>Bacteroidota</taxon>
        <taxon>Bacteroidia</taxon>
        <taxon>Bacteroidales</taxon>
        <taxon>Tannerellaceae</taxon>
        <taxon>Parabacteroides</taxon>
    </lineage>
</organism>
<keyword evidence="2" id="KW-1185">Reference proteome</keyword>
<reference evidence="1 2" key="1">
    <citation type="submission" date="2020-08" db="EMBL/GenBank/DDBJ databases">
        <title>Genome public.</title>
        <authorList>
            <person name="Liu C."/>
            <person name="Sun Q."/>
        </authorList>
    </citation>
    <scope>NUCLEOTIDE SEQUENCE [LARGE SCALE GENOMIC DNA]</scope>
    <source>
        <strain evidence="1 2">426_9</strain>
    </source>
</reference>
<evidence type="ECO:0000313" key="2">
    <source>
        <dbReference type="Proteomes" id="UP000629596"/>
    </source>
</evidence>